<feature type="compositionally biased region" description="Polar residues" evidence="6">
    <location>
        <begin position="70"/>
        <end position="84"/>
    </location>
</feature>
<evidence type="ECO:0000256" key="5">
    <source>
        <dbReference type="RuleBase" id="RU367048"/>
    </source>
</evidence>
<comment type="function">
    <text evidence="4">In complex with CCZ1, is required for multiple vacuole delivery pathways including the cytoplasm to vacuole transport (Cvt), autophagy, pexophagy and endocytosis. The MON1-CCZ1 complex acts at the fusion of vesicles with the vacuole, through its regulation of the SNARE complex during the coordinated priming and docking stages of fusion, and particularly at the stage of tethering/docking.</text>
</comment>
<evidence type="ECO:0000256" key="4">
    <source>
        <dbReference type="ARBA" id="ARBA00043892"/>
    </source>
</evidence>
<feature type="compositionally biased region" description="Low complexity" evidence="6">
    <location>
        <begin position="56"/>
        <end position="69"/>
    </location>
</feature>
<evidence type="ECO:0000313" key="11">
    <source>
        <dbReference type="Proteomes" id="UP000224634"/>
    </source>
</evidence>
<dbReference type="GO" id="GO:0035658">
    <property type="term" value="C:Mon1-Ccz1 complex"/>
    <property type="evidence" value="ECO:0007669"/>
    <property type="project" value="TreeGrafter"/>
</dbReference>
<comment type="caution">
    <text evidence="10">The sequence shown here is derived from an EMBL/GenBank/DDBJ whole genome shotgun (WGS) entry which is preliminary data.</text>
</comment>
<keyword evidence="5" id="KW-0472">Membrane</keyword>
<reference evidence="10 11" key="1">
    <citation type="submission" date="2017-10" db="EMBL/GenBank/DDBJ databases">
        <title>Comparative genomics in systemic dimorphic fungi from Ajellomycetaceae.</title>
        <authorList>
            <person name="Munoz J.F."/>
            <person name="Mcewen J.G."/>
            <person name="Clay O.K."/>
            <person name="Cuomo C.A."/>
        </authorList>
    </citation>
    <scope>NUCLEOTIDE SEQUENCE [LARGE SCALE GENOMIC DNA]</scope>
    <source>
        <strain evidence="10 11">UAMH7299</strain>
    </source>
</reference>
<comment type="subcellular location">
    <subcellularLocation>
        <location evidence="5">Endosome</location>
        <location evidence="5">Multivesicular body membrane</location>
        <topology evidence="5">Peripheral membrane protein</topology>
    </subcellularLocation>
    <subcellularLocation>
        <location evidence="1 5">Prevacuolar compartment membrane</location>
        <topology evidence="1 5">Peripheral membrane protein</topology>
    </subcellularLocation>
    <subcellularLocation>
        <location evidence="5">Vacuole membrane</location>
        <topology evidence="5">Peripheral membrane protein</topology>
    </subcellularLocation>
</comment>
<evidence type="ECO:0000256" key="6">
    <source>
        <dbReference type="SAM" id="MobiDB-lite"/>
    </source>
</evidence>
<keyword evidence="5" id="KW-0072">Autophagy</keyword>
<dbReference type="GO" id="GO:0006623">
    <property type="term" value="P:protein targeting to vacuole"/>
    <property type="evidence" value="ECO:0007669"/>
    <property type="project" value="UniProtKB-UniRule"/>
</dbReference>
<feature type="domain" description="FUZ/MON1/HPS1 third Longin" evidence="9">
    <location>
        <begin position="522"/>
        <end position="620"/>
    </location>
</feature>
<feature type="domain" description="FUZ/MON1/HPS1 second Longin" evidence="8">
    <location>
        <begin position="377"/>
        <end position="490"/>
    </location>
</feature>
<dbReference type="GO" id="GO:0000329">
    <property type="term" value="C:fungal-type vacuole membrane"/>
    <property type="evidence" value="ECO:0007669"/>
    <property type="project" value="TreeGrafter"/>
</dbReference>
<feature type="domain" description="FUZ/MON1/HPS1 first Longin" evidence="7">
    <location>
        <begin position="215"/>
        <end position="337"/>
    </location>
</feature>
<evidence type="ECO:0000259" key="7">
    <source>
        <dbReference type="Pfam" id="PF19036"/>
    </source>
</evidence>
<dbReference type="InterPro" id="IPR043970">
    <property type="entry name" value="FUZ/MON1/HPS1_longin_3"/>
</dbReference>
<dbReference type="OrthoDB" id="272411at2759"/>
<accession>A0A2B7X7M4</accession>
<keyword evidence="5" id="KW-0926">Vacuole</keyword>
<feature type="region of interest" description="Disordered" evidence="6">
    <location>
        <begin position="114"/>
        <end position="152"/>
    </location>
</feature>
<dbReference type="EMBL" id="PDNA01000197">
    <property type="protein sequence ID" value="PGH04658.1"/>
    <property type="molecule type" value="Genomic_DNA"/>
</dbReference>
<keyword evidence="3 5" id="KW-0967">Endosome</keyword>
<keyword evidence="5" id="KW-0813">Transport</keyword>
<dbReference type="STRING" id="1447883.A0A2B7X7M4"/>
<proteinExistence type="inferred from homology"/>
<evidence type="ECO:0000256" key="3">
    <source>
        <dbReference type="ARBA" id="ARBA00022753"/>
    </source>
</evidence>
<dbReference type="Pfam" id="PF19037">
    <property type="entry name" value="Fuz_longin_2"/>
    <property type="match status" value="1"/>
</dbReference>
<dbReference type="InterPro" id="IPR043972">
    <property type="entry name" value="FUZ/MON1/HPS1_longin_1"/>
</dbReference>
<evidence type="ECO:0000259" key="8">
    <source>
        <dbReference type="Pfam" id="PF19037"/>
    </source>
</evidence>
<feature type="region of interest" description="Disordered" evidence="6">
    <location>
        <begin position="1"/>
        <end position="95"/>
    </location>
</feature>
<dbReference type="AlphaFoldDB" id="A0A2B7X7M4"/>
<dbReference type="Pfam" id="PF19038">
    <property type="entry name" value="Fuz_longin_3"/>
    <property type="match status" value="1"/>
</dbReference>
<gene>
    <name evidence="10" type="ORF">AJ80_08492</name>
</gene>
<dbReference type="PANTHER" id="PTHR13027:SF7">
    <property type="entry name" value="VACUOLAR FUSION PROTEIN MON1 HOMOLOG"/>
    <property type="match status" value="1"/>
</dbReference>
<dbReference type="GO" id="GO:0016192">
    <property type="term" value="P:vesicle-mediated transport"/>
    <property type="evidence" value="ECO:0007669"/>
    <property type="project" value="InterPro"/>
</dbReference>
<dbReference type="GO" id="GO:0032585">
    <property type="term" value="C:multivesicular body membrane"/>
    <property type="evidence" value="ECO:0007669"/>
    <property type="project" value="UniProtKB-SubCell"/>
</dbReference>
<dbReference type="GO" id="GO:0006914">
    <property type="term" value="P:autophagy"/>
    <property type="evidence" value="ECO:0007669"/>
    <property type="project" value="UniProtKB-UniRule"/>
</dbReference>
<comment type="function">
    <text evidence="5">Required for multiple vacuole delivery pathways including the cytoplasm to vacuole transport (Cvt), autophagy, pexophagy and endocytosis.</text>
</comment>
<dbReference type="PRINTS" id="PR01546">
    <property type="entry name" value="YEAST73DUF"/>
</dbReference>
<dbReference type="InterPro" id="IPR043971">
    <property type="entry name" value="FUZ/MON1/HPS1_longin_2"/>
</dbReference>
<dbReference type="InterPro" id="IPR004353">
    <property type="entry name" value="Mon1"/>
</dbReference>
<protein>
    <recommendedName>
        <fullName evidence="2 5">Vacuolar fusion protein MON1</fullName>
    </recommendedName>
</protein>
<feature type="compositionally biased region" description="Polar residues" evidence="6">
    <location>
        <begin position="1"/>
        <end position="12"/>
    </location>
</feature>
<sequence>MDAGSDSGQQADNPARSPAVENSGSSAPTSRRPSTEGTPPPLPPRPNLSVGEDITSRPGSSRGIRPSSSHNLQSKPTTAVSLADTSAAGAPDGVTDAYASLSSKLMLERGLRLKSNSSQISSSKGSDAGDSASLKSYVPGTETPGEDTSIFGDIPGLSNDITSFPDFEPDDSTIPDLHDAEIDLDFNDEFDPVGEVALEGNNVDEVLEKWKNKRKHFLILSAAGKPIYTRHGDSGLISDYIGIIQTIISFYQESDNPLKSFLAGNSKIVVLSQGSLYLVAISKLHENEAQLRVQLDALYMQILSTLTLPSLNHIFSVRPSTDLSRPLQGTESLLSSLADSFTKGSPSALLSALECLKIRKSHRQTINNTLLKAKVDSLLYGLVVASGKLVSVIRPKKHSLHPGDLQLIFNMIFEADGVKAGGGESWIPICLPGFNSSGYLYMYVSFLDVHDGTSNVPDLDANKDDCVAIILISVDKESFYVLREMRNAVVEQMVKNGSIDVIRSAIEKGRPATTDIVPGTVVRHFLYKSKANVQFTMSTYDPEFSSTVSRRRLLSIYHCLHASVHAKSAHVKVEHCVSSSLVSLAWITPVFELYCVAGPHSNRNALSQSANKIAQWVHQEWERVFIIGGAVRKILSKRNSKYWIVVQAS</sequence>
<feature type="compositionally biased region" description="Low complexity" evidence="6">
    <location>
        <begin position="115"/>
        <end position="133"/>
    </location>
</feature>
<name>A0A2B7X7M4_POLH7</name>
<keyword evidence="11" id="KW-1185">Reference proteome</keyword>
<comment type="similarity">
    <text evidence="5">Belongs to the MON1/SAND family.</text>
</comment>
<evidence type="ECO:0000256" key="1">
    <source>
        <dbReference type="ARBA" id="ARBA00004380"/>
    </source>
</evidence>
<evidence type="ECO:0000313" key="10">
    <source>
        <dbReference type="EMBL" id="PGH04658.1"/>
    </source>
</evidence>
<evidence type="ECO:0000256" key="2">
    <source>
        <dbReference type="ARBA" id="ARBA00018132"/>
    </source>
</evidence>
<dbReference type="Proteomes" id="UP000224634">
    <property type="component" value="Unassembled WGS sequence"/>
</dbReference>
<organism evidence="10 11">
    <name type="scientific">Polytolypa hystricis (strain UAMH7299)</name>
    <dbReference type="NCBI Taxonomy" id="1447883"/>
    <lineage>
        <taxon>Eukaryota</taxon>
        <taxon>Fungi</taxon>
        <taxon>Dikarya</taxon>
        <taxon>Ascomycota</taxon>
        <taxon>Pezizomycotina</taxon>
        <taxon>Eurotiomycetes</taxon>
        <taxon>Eurotiomycetidae</taxon>
        <taxon>Onygenales</taxon>
        <taxon>Onygenales incertae sedis</taxon>
        <taxon>Polytolypa</taxon>
    </lineage>
</organism>
<evidence type="ECO:0000259" key="9">
    <source>
        <dbReference type="Pfam" id="PF19038"/>
    </source>
</evidence>
<dbReference type="Pfam" id="PF19036">
    <property type="entry name" value="Fuz_longin_1"/>
    <property type="match status" value="1"/>
</dbReference>
<feature type="compositionally biased region" description="Polar residues" evidence="6">
    <location>
        <begin position="20"/>
        <end position="37"/>
    </location>
</feature>
<dbReference type="PANTHER" id="PTHR13027">
    <property type="entry name" value="SAND PROTEIN-RELATED"/>
    <property type="match status" value="1"/>
</dbReference>
<keyword evidence="5" id="KW-0653">Protein transport</keyword>